<evidence type="ECO:0000313" key="2">
    <source>
        <dbReference type="Proteomes" id="UP001236500"/>
    </source>
</evidence>
<evidence type="ECO:0000313" key="1">
    <source>
        <dbReference type="EMBL" id="WGL16279.1"/>
    </source>
</evidence>
<name>A0ABY8NCX4_9GAMM</name>
<dbReference type="RefSeq" id="WP_280319819.1">
    <property type="nucleotide sequence ID" value="NZ_CP118605.1"/>
</dbReference>
<evidence type="ECO:0008006" key="3">
    <source>
        <dbReference type="Google" id="ProtNLM"/>
    </source>
</evidence>
<protein>
    <recommendedName>
        <fullName evidence="3">WYL domain-containing protein</fullName>
    </recommendedName>
</protein>
<proteinExistence type="predicted"/>
<organism evidence="1 2">
    <name type="scientific">Microbulbifer bruguierae</name>
    <dbReference type="NCBI Taxonomy" id="3029061"/>
    <lineage>
        <taxon>Bacteria</taxon>
        <taxon>Pseudomonadati</taxon>
        <taxon>Pseudomonadota</taxon>
        <taxon>Gammaproteobacteria</taxon>
        <taxon>Cellvibrionales</taxon>
        <taxon>Microbulbiferaceae</taxon>
        <taxon>Microbulbifer</taxon>
    </lineage>
</organism>
<gene>
    <name evidence="1" type="ORF">PVT68_16110</name>
</gene>
<sequence length="380" mass="44110">MYLRAEFDNEAKYMLLWELYRADDDIGIRLNQALKKIIQKSSLSQHPRRFKDQAETFVRRYNSEHGGVWHVDSSKPIGKRCVDIESDTPPNGTARRYTLKEEPRLVNPRSKRFHLLLVDKFNRFFLPRFEQEALEKQIMPSQSDQTLDTLVDRLKFVPRYPGIYPNASPERMRLVELLAIRALEEGRGFAANYQTRPEEVYFPVWMIRREQVSYLTCATASNPDCYEEMALHRFQVDIKSAGDIDSHPLVEPKFQLQYQSPNVAPRIPGNWGRLSQLELVIEGPVAIHLSEMRFHREEDKQSLTVHTFLQHTPVPILHILIRELPYTYEFKTWLLGLGPALKSLKAEPAKGYELVDPMADLTRDLNALTTNLLSFSDAGK</sequence>
<dbReference type="Proteomes" id="UP001236500">
    <property type="component" value="Chromosome"/>
</dbReference>
<keyword evidence="2" id="KW-1185">Reference proteome</keyword>
<accession>A0ABY8NCX4</accession>
<reference evidence="1 2" key="1">
    <citation type="submission" date="2023-02" db="EMBL/GenBank/DDBJ databases">
        <title>Description and genomic characterization of Microbulbifer bruguierae sp. nov., isolated from the sediment of mangrove plant Bruguiera sexangula.</title>
        <authorList>
            <person name="Long M."/>
        </authorList>
    </citation>
    <scope>NUCLEOTIDE SEQUENCE [LARGE SCALE GENOMIC DNA]</scope>
    <source>
        <strain evidence="1 2">H12</strain>
    </source>
</reference>
<dbReference type="EMBL" id="CP118605">
    <property type="protein sequence ID" value="WGL16279.1"/>
    <property type="molecule type" value="Genomic_DNA"/>
</dbReference>